<dbReference type="OrthoDB" id="97518at2759"/>
<dbReference type="PANTHER" id="PTHR31087">
    <property type="match status" value="1"/>
</dbReference>
<evidence type="ECO:0000313" key="4">
    <source>
        <dbReference type="Proteomes" id="UP000245207"/>
    </source>
</evidence>
<keyword evidence="2" id="KW-0812">Transmembrane</keyword>
<comment type="caution">
    <text evidence="3">The sequence shown here is derived from an EMBL/GenBank/DDBJ whole genome shotgun (WGS) entry which is preliminary data.</text>
</comment>
<dbReference type="SUPFAM" id="SSF54518">
    <property type="entry name" value="Tubby C-terminal domain-like"/>
    <property type="match status" value="1"/>
</dbReference>
<organism evidence="3 4">
    <name type="scientific">Artemisia annua</name>
    <name type="common">Sweet wormwood</name>
    <dbReference type="NCBI Taxonomy" id="35608"/>
    <lineage>
        <taxon>Eukaryota</taxon>
        <taxon>Viridiplantae</taxon>
        <taxon>Streptophyta</taxon>
        <taxon>Embryophyta</taxon>
        <taxon>Tracheophyta</taxon>
        <taxon>Spermatophyta</taxon>
        <taxon>Magnoliopsida</taxon>
        <taxon>eudicotyledons</taxon>
        <taxon>Gunneridae</taxon>
        <taxon>Pentapetalae</taxon>
        <taxon>asterids</taxon>
        <taxon>campanulids</taxon>
        <taxon>Asterales</taxon>
        <taxon>Asteraceae</taxon>
        <taxon>Asteroideae</taxon>
        <taxon>Anthemideae</taxon>
        <taxon>Artemisiinae</taxon>
        <taxon>Artemisia</taxon>
    </lineage>
</organism>
<keyword evidence="2" id="KW-0472">Membrane</keyword>
<comment type="similarity">
    <text evidence="1">Belongs to the LOR family.</text>
</comment>
<accession>A0A2U1LNX1</accession>
<dbReference type="InterPro" id="IPR007612">
    <property type="entry name" value="LOR"/>
</dbReference>
<feature type="transmembrane region" description="Helical" evidence="2">
    <location>
        <begin position="93"/>
        <end position="112"/>
    </location>
</feature>
<keyword evidence="4" id="KW-1185">Reference proteome</keyword>
<gene>
    <name evidence="3" type="ORF">CTI12_AA470440</name>
</gene>
<dbReference type="EMBL" id="PKPP01008432">
    <property type="protein sequence ID" value="PWA50707.1"/>
    <property type="molecule type" value="Genomic_DNA"/>
</dbReference>
<protein>
    <recommendedName>
        <fullName evidence="5">Tubby C-terminal-like domain-containing protein</fullName>
    </recommendedName>
</protein>
<dbReference type="PANTHER" id="PTHR31087:SF58">
    <property type="entry name" value="OS07G0230700 PROTEIN"/>
    <property type="match status" value="1"/>
</dbReference>
<sequence length="195" mass="21598">MAAQTSHAPAQTSNPDIMVSPQFLAPYPVDLTIIRKVVSLSLGKFSVTDVNGNVVFKVKPKKISLHDRRSLLDAADNPILSFRKKVRSAHNKWVVFNGAGMTGYITGFFLGFNEKDVCDYKVKGSWHDRSCTIYAGLPMDKKYTVQNVALGKDTCVVTVYPNIDHAFIVALVVILHEINEQIQAASQIPSMMLMI</sequence>
<dbReference type="InterPro" id="IPR025659">
    <property type="entry name" value="Tubby-like_C"/>
</dbReference>
<dbReference type="Proteomes" id="UP000245207">
    <property type="component" value="Unassembled WGS sequence"/>
</dbReference>
<dbReference type="STRING" id="35608.A0A2U1LNX1"/>
<dbReference type="InterPro" id="IPR038595">
    <property type="entry name" value="LOR_sf"/>
</dbReference>
<dbReference type="Gene3D" id="2.40.160.200">
    <property type="entry name" value="LURP1-related"/>
    <property type="match status" value="1"/>
</dbReference>
<evidence type="ECO:0000313" key="3">
    <source>
        <dbReference type="EMBL" id="PWA50707.1"/>
    </source>
</evidence>
<name>A0A2U1LNX1_ARTAN</name>
<evidence type="ECO:0000256" key="1">
    <source>
        <dbReference type="ARBA" id="ARBA00005437"/>
    </source>
</evidence>
<evidence type="ECO:0008006" key="5">
    <source>
        <dbReference type="Google" id="ProtNLM"/>
    </source>
</evidence>
<evidence type="ECO:0000256" key="2">
    <source>
        <dbReference type="SAM" id="Phobius"/>
    </source>
</evidence>
<dbReference type="AlphaFoldDB" id="A0A2U1LNX1"/>
<proteinExistence type="inferred from homology"/>
<dbReference type="Pfam" id="PF04525">
    <property type="entry name" value="LOR"/>
    <property type="match status" value="1"/>
</dbReference>
<keyword evidence="2" id="KW-1133">Transmembrane helix</keyword>
<reference evidence="3 4" key="1">
    <citation type="journal article" date="2018" name="Mol. Plant">
        <title>The genome of Artemisia annua provides insight into the evolution of Asteraceae family and artemisinin biosynthesis.</title>
        <authorList>
            <person name="Shen Q."/>
            <person name="Zhang L."/>
            <person name="Liao Z."/>
            <person name="Wang S."/>
            <person name="Yan T."/>
            <person name="Shi P."/>
            <person name="Liu M."/>
            <person name="Fu X."/>
            <person name="Pan Q."/>
            <person name="Wang Y."/>
            <person name="Lv Z."/>
            <person name="Lu X."/>
            <person name="Zhang F."/>
            <person name="Jiang W."/>
            <person name="Ma Y."/>
            <person name="Chen M."/>
            <person name="Hao X."/>
            <person name="Li L."/>
            <person name="Tang Y."/>
            <person name="Lv G."/>
            <person name="Zhou Y."/>
            <person name="Sun X."/>
            <person name="Brodelius P.E."/>
            <person name="Rose J.K.C."/>
            <person name="Tang K."/>
        </authorList>
    </citation>
    <scope>NUCLEOTIDE SEQUENCE [LARGE SCALE GENOMIC DNA]</scope>
    <source>
        <strain evidence="4">cv. Huhao1</strain>
        <tissue evidence="3">Leaf</tissue>
    </source>
</reference>